<feature type="compositionally biased region" description="Low complexity" evidence="1">
    <location>
        <begin position="112"/>
        <end position="121"/>
    </location>
</feature>
<evidence type="ECO:0000256" key="1">
    <source>
        <dbReference type="SAM" id="MobiDB-lite"/>
    </source>
</evidence>
<keyword evidence="3" id="KW-1185">Reference proteome</keyword>
<dbReference type="EMBL" id="NIDF01000015">
    <property type="protein sequence ID" value="TYJ57212.1"/>
    <property type="molecule type" value="Genomic_DNA"/>
</dbReference>
<name>A0A5D3B2B9_9TREE</name>
<feature type="region of interest" description="Disordered" evidence="1">
    <location>
        <begin position="211"/>
        <end position="235"/>
    </location>
</feature>
<organism evidence="2 3">
    <name type="scientific">Cryptococcus floricola</name>
    <dbReference type="NCBI Taxonomy" id="2591691"/>
    <lineage>
        <taxon>Eukaryota</taxon>
        <taxon>Fungi</taxon>
        <taxon>Dikarya</taxon>
        <taxon>Basidiomycota</taxon>
        <taxon>Agaricomycotina</taxon>
        <taxon>Tremellomycetes</taxon>
        <taxon>Tremellales</taxon>
        <taxon>Cryptococcaceae</taxon>
        <taxon>Cryptococcus</taxon>
    </lineage>
</organism>
<feature type="region of interest" description="Disordered" evidence="1">
    <location>
        <begin position="93"/>
        <end position="130"/>
    </location>
</feature>
<gene>
    <name evidence="2" type="ORF">B9479_002127</name>
</gene>
<accession>A0A5D3B2B9</accession>
<dbReference type="Proteomes" id="UP000322245">
    <property type="component" value="Unassembled WGS sequence"/>
</dbReference>
<proteinExistence type="predicted"/>
<evidence type="ECO:0000313" key="3">
    <source>
        <dbReference type="Proteomes" id="UP000322245"/>
    </source>
</evidence>
<sequence length="562" mass="60996">MAGLVNGPSDFLPSNYVSFSQPPQASTPSISSILSKRFKDARDSAYNGTRNWIGGKLASAADSIIPEPIYPWGANATPPTHTGGFTGQASPLISSTGQDPRSVSMREPLPTPTVTSTPGTTASSWMSSIPSFPAESGAGKKFRHLRTPDGHCLFEVDATDLLQSGTHITRPVCFLSKGETGPSASLTISEDPDGILCFDINKKVAPSSIRSKPQGILKKPPGLNADTTAPESQSDVDQDMLLTGSETQSSSAGSVAPVSVFREPSLLDLSSRSSVFYNGPLKVSGGRPTPGDDGKRVAPDMSIHDWCTSTNGLLGLDKPLTAFSNVASFIQDRYRRTDGSRVLDRDDANQLAPFILQDKRNDGTKEGRDFVALGLDDMVINDVLPTKEEFSSSQEQVQVHAFDIPTNEEAASRIDVSDWEGHSLDEWLTERVKHEHSSDWRATDGYVLSAGEEMLADVRSLGDQMSRRHDLDPDLTTYFSTRIGTYMVDQMLLSGEREVTPEFLHDADFNLFKAKNALMTMSPGERKAIFHRLTTFLEELVAAPGFVAFLFWLTGLSPRAGQ</sequence>
<reference evidence="2 3" key="1">
    <citation type="submission" date="2017-05" db="EMBL/GenBank/DDBJ databases">
        <title>The Genome Sequence of Tsuchiyaea wingfieldii DSM 27421.</title>
        <authorList>
            <person name="Cuomo C."/>
            <person name="Passer A."/>
            <person name="Billmyre B."/>
            <person name="Heitman J."/>
        </authorList>
    </citation>
    <scope>NUCLEOTIDE SEQUENCE [LARGE SCALE GENOMIC DNA]</scope>
    <source>
        <strain evidence="2 3">DSM 27421</strain>
    </source>
</reference>
<protein>
    <submittedName>
        <fullName evidence="2">Uncharacterized protein</fullName>
    </submittedName>
</protein>
<evidence type="ECO:0000313" key="2">
    <source>
        <dbReference type="EMBL" id="TYJ57212.1"/>
    </source>
</evidence>
<comment type="caution">
    <text evidence="2">The sequence shown here is derived from an EMBL/GenBank/DDBJ whole genome shotgun (WGS) entry which is preliminary data.</text>
</comment>
<feature type="compositionally biased region" description="Polar residues" evidence="1">
    <location>
        <begin position="225"/>
        <end position="235"/>
    </location>
</feature>
<dbReference type="AlphaFoldDB" id="A0A5D3B2B9"/>